<protein>
    <submittedName>
        <fullName evidence="1">Uncharacterized protein</fullName>
    </submittedName>
</protein>
<dbReference type="EMBL" id="ML208320">
    <property type="protein sequence ID" value="TFK70014.1"/>
    <property type="molecule type" value="Genomic_DNA"/>
</dbReference>
<gene>
    <name evidence="1" type="ORF">BDN72DRAFT_857267</name>
</gene>
<name>A0ACD3AWD6_9AGAR</name>
<dbReference type="Proteomes" id="UP000308600">
    <property type="component" value="Unassembled WGS sequence"/>
</dbReference>
<evidence type="ECO:0000313" key="2">
    <source>
        <dbReference type="Proteomes" id="UP000308600"/>
    </source>
</evidence>
<keyword evidence="2" id="KW-1185">Reference proteome</keyword>
<proteinExistence type="predicted"/>
<organism evidence="1 2">
    <name type="scientific">Pluteus cervinus</name>
    <dbReference type="NCBI Taxonomy" id="181527"/>
    <lineage>
        <taxon>Eukaryota</taxon>
        <taxon>Fungi</taxon>
        <taxon>Dikarya</taxon>
        <taxon>Basidiomycota</taxon>
        <taxon>Agaricomycotina</taxon>
        <taxon>Agaricomycetes</taxon>
        <taxon>Agaricomycetidae</taxon>
        <taxon>Agaricales</taxon>
        <taxon>Pluteineae</taxon>
        <taxon>Pluteaceae</taxon>
        <taxon>Pluteus</taxon>
    </lineage>
</organism>
<reference evidence="1 2" key="1">
    <citation type="journal article" date="2019" name="Nat. Ecol. Evol.">
        <title>Megaphylogeny resolves global patterns of mushroom evolution.</title>
        <authorList>
            <person name="Varga T."/>
            <person name="Krizsan K."/>
            <person name="Foldi C."/>
            <person name="Dima B."/>
            <person name="Sanchez-Garcia M."/>
            <person name="Sanchez-Ramirez S."/>
            <person name="Szollosi G.J."/>
            <person name="Szarkandi J.G."/>
            <person name="Papp V."/>
            <person name="Albert L."/>
            <person name="Andreopoulos W."/>
            <person name="Angelini C."/>
            <person name="Antonin V."/>
            <person name="Barry K.W."/>
            <person name="Bougher N.L."/>
            <person name="Buchanan P."/>
            <person name="Buyck B."/>
            <person name="Bense V."/>
            <person name="Catcheside P."/>
            <person name="Chovatia M."/>
            <person name="Cooper J."/>
            <person name="Damon W."/>
            <person name="Desjardin D."/>
            <person name="Finy P."/>
            <person name="Geml J."/>
            <person name="Haridas S."/>
            <person name="Hughes K."/>
            <person name="Justo A."/>
            <person name="Karasinski D."/>
            <person name="Kautmanova I."/>
            <person name="Kiss B."/>
            <person name="Kocsube S."/>
            <person name="Kotiranta H."/>
            <person name="LaButti K.M."/>
            <person name="Lechner B.E."/>
            <person name="Liimatainen K."/>
            <person name="Lipzen A."/>
            <person name="Lukacs Z."/>
            <person name="Mihaltcheva S."/>
            <person name="Morgado L.N."/>
            <person name="Niskanen T."/>
            <person name="Noordeloos M.E."/>
            <person name="Ohm R.A."/>
            <person name="Ortiz-Santana B."/>
            <person name="Ovrebo C."/>
            <person name="Racz N."/>
            <person name="Riley R."/>
            <person name="Savchenko A."/>
            <person name="Shiryaev A."/>
            <person name="Soop K."/>
            <person name="Spirin V."/>
            <person name="Szebenyi C."/>
            <person name="Tomsovsky M."/>
            <person name="Tulloss R.E."/>
            <person name="Uehling J."/>
            <person name="Grigoriev I.V."/>
            <person name="Vagvolgyi C."/>
            <person name="Papp T."/>
            <person name="Martin F.M."/>
            <person name="Miettinen O."/>
            <person name="Hibbett D.S."/>
            <person name="Nagy L.G."/>
        </authorList>
    </citation>
    <scope>NUCLEOTIDE SEQUENCE [LARGE SCALE GENOMIC DNA]</scope>
    <source>
        <strain evidence="1 2">NL-1719</strain>
    </source>
</reference>
<accession>A0ACD3AWD6</accession>
<sequence>MVVGLGCFQMLKLADVAAQSESDAEPPHRKGRRSFSQGLPEIRRPLRVIPAQKKRRLQGNEHLVVRPSCEMNRASVTGSTRIEFGIAPEGIVNGKMRTRPSSTGETMFPSVPWLVEVISQPFKRSQQGLFHGKTKQYGNNVPFSKHKTRRTWLPNVQRKRLFSETLGANVRLKVTTRALKTVKKHGGLDNYVAQTRSDLLGQEGMRLRLLLRSRGEERERQLKVEQLGSEERLVVAEASRERRLLRRRILSDSPKVDPAPSLNSARKQRLEVGKLLGLGDGVPARSTIGYIRAQRQDYPYQSLHEN</sequence>
<evidence type="ECO:0000313" key="1">
    <source>
        <dbReference type="EMBL" id="TFK70014.1"/>
    </source>
</evidence>